<reference evidence="6 7" key="1">
    <citation type="submission" date="2016-09" db="EMBL/GenBank/DDBJ databases">
        <authorList>
            <person name="Capua I."/>
            <person name="De Benedictis P."/>
            <person name="Joannis T."/>
            <person name="Lombin L.H."/>
            <person name="Cattoli G."/>
        </authorList>
    </citation>
    <scope>NUCLEOTIDE SEQUENCE [LARGE SCALE GENOMIC DNA]</scope>
    <source>
        <strain evidence="6 7">ANC 4671</strain>
    </source>
</reference>
<dbReference type="AlphaFoldDB" id="A0A1E7REK9"/>
<dbReference type="Gene3D" id="1.10.357.10">
    <property type="entry name" value="Tetracycline Repressor, domain 2"/>
    <property type="match status" value="1"/>
</dbReference>
<gene>
    <name evidence="6" type="ORF">BJI46_08935</name>
</gene>
<keyword evidence="2 4" id="KW-0238">DNA-binding</keyword>
<dbReference type="InterPro" id="IPR039536">
    <property type="entry name" value="TetR_C_Proteobacteria"/>
</dbReference>
<organism evidence="6 7">
    <name type="scientific">Acinetobacter qingfengensis</name>
    <dbReference type="NCBI Taxonomy" id="1262585"/>
    <lineage>
        <taxon>Bacteria</taxon>
        <taxon>Pseudomonadati</taxon>
        <taxon>Pseudomonadota</taxon>
        <taxon>Gammaproteobacteria</taxon>
        <taxon>Moraxellales</taxon>
        <taxon>Moraxellaceae</taxon>
        <taxon>Acinetobacter</taxon>
    </lineage>
</organism>
<dbReference type="InterPro" id="IPR009057">
    <property type="entry name" value="Homeodomain-like_sf"/>
</dbReference>
<comment type="caution">
    <text evidence="6">The sequence shown here is derived from an EMBL/GenBank/DDBJ whole genome shotgun (WGS) entry which is preliminary data.</text>
</comment>
<evidence type="ECO:0000313" key="7">
    <source>
        <dbReference type="Proteomes" id="UP000185895"/>
    </source>
</evidence>
<evidence type="ECO:0000259" key="5">
    <source>
        <dbReference type="PROSITE" id="PS50977"/>
    </source>
</evidence>
<dbReference type="InterPro" id="IPR050624">
    <property type="entry name" value="HTH-type_Tx_Regulator"/>
</dbReference>
<dbReference type="EMBL" id="MKKK01000006">
    <property type="protein sequence ID" value="OEY97595.1"/>
    <property type="molecule type" value="Genomic_DNA"/>
</dbReference>
<dbReference type="FunFam" id="1.10.10.60:FF:000141">
    <property type="entry name" value="TetR family transcriptional regulator"/>
    <property type="match status" value="1"/>
</dbReference>
<evidence type="ECO:0000256" key="2">
    <source>
        <dbReference type="ARBA" id="ARBA00023125"/>
    </source>
</evidence>
<proteinExistence type="predicted"/>
<feature type="domain" description="HTH tetR-type" evidence="5">
    <location>
        <begin position="17"/>
        <end position="77"/>
    </location>
</feature>
<keyword evidence="3" id="KW-0804">Transcription</keyword>
<protein>
    <recommendedName>
        <fullName evidence="5">HTH tetR-type domain-containing protein</fullName>
    </recommendedName>
</protein>
<dbReference type="PROSITE" id="PS50977">
    <property type="entry name" value="HTH_TETR_2"/>
    <property type="match status" value="1"/>
</dbReference>
<dbReference type="Pfam" id="PF00440">
    <property type="entry name" value="TetR_N"/>
    <property type="match status" value="1"/>
</dbReference>
<sequence length="217" mass="24881">MKSTTLKQSNPSTTRGTERCALLFEVATDLFLKHGFNNVSLDQIVEQAGGSKATIYKYFGSKKGLFLEICKSRCNRFTTQIEQAFQHHHSDFKLQLKNLLNDLFKAFTDEKSSAFAKLLVLVSQENPDLSQELYNLGPKHAHQLLAKHLQKAHEQHQIYCSNPHNSAVYLLGFFHNTHWRIMVGLPPLDENENIEQQIDYIVNIFIEGHQPPSNFKI</sequence>
<dbReference type="Pfam" id="PF14246">
    <property type="entry name" value="TetR_C_7"/>
    <property type="match status" value="1"/>
</dbReference>
<evidence type="ECO:0000256" key="3">
    <source>
        <dbReference type="ARBA" id="ARBA00023163"/>
    </source>
</evidence>
<dbReference type="OrthoDB" id="270177at2"/>
<dbReference type="Proteomes" id="UP000185895">
    <property type="component" value="Unassembled WGS sequence"/>
</dbReference>
<evidence type="ECO:0000256" key="1">
    <source>
        <dbReference type="ARBA" id="ARBA00023015"/>
    </source>
</evidence>
<dbReference type="RefSeq" id="WP_070068934.1">
    <property type="nucleotide sequence ID" value="NZ_MKKK01000006.1"/>
</dbReference>
<dbReference type="PRINTS" id="PR00455">
    <property type="entry name" value="HTHTETR"/>
</dbReference>
<evidence type="ECO:0000313" key="6">
    <source>
        <dbReference type="EMBL" id="OEY97595.1"/>
    </source>
</evidence>
<dbReference type="InterPro" id="IPR001647">
    <property type="entry name" value="HTH_TetR"/>
</dbReference>
<dbReference type="GO" id="GO:0003677">
    <property type="term" value="F:DNA binding"/>
    <property type="evidence" value="ECO:0007669"/>
    <property type="project" value="UniProtKB-UniRule"/>
</dbReference>
<feature type="DNA-binding region" description="H-T-H motif" evidence="4">
    <location>
        <begin position="40"/>
        <end position="59"/>
    </location>
</feature>
<dbReference type="STRING" id="1262585.BJI46_08935"/>
<name>A0A1E7REK9_9GAMM</name>
<keyword evidence="1" id="KW-0805">Transcription regulation</keyword>
<accession>A0A1E7REK9</accession>
<dbReference type="PANTHER" id="PTHR43479:SF11">
    <property type="entry name" value="ACREF_ENVCD OPERON REPRESSOR-RELATED"/>
    <property type="match status" value="1"/>
</dbReference>
<evidence type="ECO:0000256" key="4">
    <source>
        <dbReference type="PROSITE-ProRule" id="PRU00335"/>
    </source>
</evidence>
<dbReference type="SUPFAM" id="SSF46689">
    <property type="entry name" value="Homeodomain-like"/>
    <property type="match status" value="1"/>
</dbReference>
<keyword evidence="7" id="KW-1185">Reference proteome</keyword>
<dbReference type="PANTHER" id="PTHR43479">
    <property type="entry name" value="ACREF/ENVCD OPERON REPRESSOR-RELATED"/>
    <property type="match status" value="1"/>
</dbReference>